<dbReference type="EMBL" id="BNAW01000004">
    <property type="protein sequence ID" value="GHG01517.1"/>
    <property type="molecule type" value="Genomic_DNA"/>
</dbReference>
<dbReference type="Proteomes" id="UP000649955">
    <property type="component" value="Unassembled WGS sequence"/>
</dbReference>
<keyword evidence="2" id="KW-1185">Reference proteome</keyword>
<organism evidence="1 2">
    <name type="scientific">Amycolatopsis bullii</name>
    <dbReference type="NCBI Taxonomy" id="941987"/>
    <lineage>
        <taxon>Bacteria</taxon>
        <taxon>Bacillati</taxon>
        <taxon>Actinomycetota</taxon>
        <taxon>Actinomycetes</taxon>
        <taxon>Pseudonocardiales</taxon>
        <taxon>Pseudonocardiaceae</taxon>
        <taxon>Amycolatopsis</taxon>
    </lineage>
</organism>
<accession>A0ABQ3K2V0</accession>
<protein>
    <submittedName>
        <fullName evidence="1">Uncharacterized protein</fullName>
    </submittedName>
</protein>
<evidence type="ECO:0000313" key="1">
    <source>
        <dbReference type="EMBL" id="GHG01517.1"/>
    </source>
</evidence>
<sequence>MDGLWGAQPMVLPEGMNRKHGTERDMTGVEVAVAALIGWFLRKAGRAVKRVDGIADDAVDVTMDRVHDAVLAKLGSDPAVAKMAQEAESGEISSRTRDRVRMAIEEAADEDSAFAAQLATLTPAPSQVGPGGVTIKGSVEAKDHGISIGGITGGTVQFPQGPART</sequence>
<comment type="caution">
    <text evidence="1">The sequence shown here is derived from an EMBL/GenBank/DDBJ whole genome shotgun (WGS) entry which is preliminary data.</text>
</comment>
<gene>
    <name evidence="1" type="ORF">GCM10017567_15980</name>
</gene>
<name>A0ABQ3K2V0_9PSEU</name>
<reference evidence="2" key="1">
    <citation type="journal article" date="2019" name="Int. J. Syst. Evol. Microbiol.">
        <title>The Global Catalogue of Microorganisms (GCM) 10K type strain sequencing project: providing services to taxonomists for standard genome sequencing and annotation.</title>
        <authorList>
            <consortium name="The Broad Institute Genomics Platform"/>
            <consortium name="The Broad Institute Genome Sequencing Center for Infectious Disease"/>
            <person name="Wu L."/>
            <person name="Ma J."/>
        </authorList>
    </citation>
    <scope>NUCLEOTIDE SEQUENCE [LARGE SCALE GENOMIC DNA]</scope>
    <source>
        <strain evidence="2">CGMCC 4.7680</strain>
    </source>
</reference>
<proteinExistence type="predicted"/>
<evidence type="ECO:0000313" key="2">
    <source>
        <dbReference type="Proteomes" id="UP000649955"/>
    </source>
</evidence>